<dbReference type="PANTHER" id="PTHR32182:SF0">
    <property type="entry name" value="DNA REPLICATION AND REPAIR PROTEIN RECF"/>
    <property type="match status" value="1"/>
</dbReference>
<dbReference type="Gene3D" id="1.20.1050.90">
    <property type="entry name" value="RecF/RecN/SMC, N-terminal domain"/>
    <property type="match status" value="1"/>
</dbReference>
<keyword evidence="8 9" id="KW-0238">DNA-binding</keyword>
<reference evidence="11" key="1">
    <citation type="submission" date="2020-10" db="EMBL/GenBank/DDBJ databases">
        <authorList>
            <person name="Gilroy R."/>
        </authorList>
    </citation>
    <scope>NUCLEOTIDE SEQUENCE</scope>
    <source>
        <strain evidence="11">17213</strain>
    </source>
</reference>
<evidence type="ECO:0000259" key="10">
    <source>
        <dbReference type="Pfam" id="PF02463"/>
    </source>
</evidence>
<evidence type="ECO:0000256" key="6">
    <source>
        <dbReference type="ARBA" id="ARBA00022741"/>
    </source>
</evidence>
<comment type="function">
    <text evidence="9">The RecF protein is involved in DNA metabolism; it is required for DNA replication and normal SOS inducibility. RecF binds preferentially to single-stranded, linear DNA. It also seems to bind ATP.</text>
</comment>
<feature type="binding site" evidence="9">
    <location>
        <begin position="30"/>
        <end position="37"/>
    </location>
    <ligand>
        <name>ATP</name>
        <dbReference type="ChEBI" id="CHEBI:30616"/>
    </ligand>
</feature>
<dbReference type="PROSITE" id="PS00617">
    <property type="entry name" value="RECF_1"/>
    <property type="match status" value="1"/>
</dbReference>
<comment type="caution">
    <text evidence="11">The sequence shown here is derived from an EMBL/GenBank/DDBJ whole genome shotgun (WGS) entry which is preliminary data.</text>
</comment>
<dbReference type="Proteomes" id="UP000823631">
    <property type="component" value="Unassembled WGS sequence"/>
</dbReference>
<dbReference type="SUPFAM" id="SSF52540">
    <property type="entry name" value="P-loop containing nucleoside triphosphate hydrolases"/>
    <property type="match status" value="1"/>
</dbReference>
<dbReference type="InterPro" id="IPR003395">
    <property type="entry name" value="RecF/RecN/SMC_N"/>
</dbReference>
<dbReference type="GO" id="GO:0000731">
    <property type="term" value="P:DNA synthesis involved in DNA repair"/>
    <property type="evidence" value="ECO:0007669"/>
    <property type="project" value="TreeGrafter"/>
</dbReference>
<dbReference type="InterPro" id="IPR027417">
    <property type="entry name" value="P-loop_NTPase"/>
</dbReference>
<evidence type="ECO:0000256" key="2">
    <source>
        <dbReference type="ARBA" id="ARBA00008016"/>
    </source>
</evidence>
<keyword evidence="9" id="KW-0227">DNA damage</keyword>
<evidence type="ECO:0000256" key="8">
    <source>
        <dbReference type="ARBA" id="ARBA00023125"/>
    </source>
</evidence>
<evidence type="ECO:0000256" key="3">
    <source>
        <dbReference type="ARBA" id="ARBA00020170"/>
    </source>
</evidence>
<evidence type="ECO:0000256" key="7">
    <source>
        <dbReference type="ARBA" id="ARBA00022840"/>
    </source>
</evidence>
<dbReference type="Pfam" id="PF02463">
    <property type="entry name" value="SMC_N"/>
    <property type="match status" value="1"/>
</dbReference>
<reference evidence="11" key="2">
    <citation type="journal article" date="2021" name="PeerJ">
        <title>Extensive microbial diversity within the chicken gut microbiome revealed by metagenomics and culture.</title>
        <authorList>
            <person name="Gilroy R."/>
            <person name="Ravi A."/>
            <person name="Getino M."/>
            <person name="Pursley I."/>
            <person name="Horton D.L."/>
            <person name="Alikhan N.F."/>
            <person name="Baker D."/>
            <person name="Gharbi K."/>
            <person name="Hall N."/>
            <person name="Watson M."/>
            <person name="Adriaenssens E.M."/>
            <person name="Foster-Nyarko E."/>
            <person name="Jarju S."/>
            <person name="Secka A."/>
            <person name="Antonio M."/>
            <person name="Oren A."/>
            <person name="Chaudhuri R.R."/>
            <person name="La Ragione R."/>
            <person name="Hildebrand F."/>
            <person name="Pallen M.J."/>
        </authorList>
    </citation>
    <scope>NUCLEOTIDE SEQUENCE</scope>
    <source>
        <strain evidence="11">17213</strain>
    </source>
</reference>
<dbReference type="GO" id="GO:0006260">
    <property type="term" value="P:DNA replication"/>
    <property type="evidence" value="ECO:0007669"/>
    <property type="project" value="UniProtKB-UniRule"/>
</dbReference>
<organism evidence="11 12">
    <name type="scientific">Candidatus Avisuccinivibrio stercorigallinarum</name>
    <dbReference type="NCBI Taxonomy" id="2840704"/>
    <lineage>
        <taxon>Bacteria</taxon>
        <taxon>Pseudomonadati</taxon>
        <taxon>Pseudomonadota</taxon>
        <taxon>Gammaproteobacteria</taxon>
        <taxon>Aeromonadales</taxon>
        <taxon>Succinivibrionaceae</taxon>
        <taxon>Succinivibrionaceae incertae sedis</taxon>
        <taxon>Candidatus Avisuccinivibrio</taxon>
    </lineage>
</organism>
<dbReference type="PANTHER" id="PTHR32182">
    <property type="entry name" value="DNA REPLICATION AND REPAIR PROTEIN RECF"/>
    <property type="match status" value="1"/>
</dbReference>
<evidence type="ECO:0000313" key="12">
    <source>
        <dbReference type="Proteomes" id="UP000823631"/>
    </source>
</evidence>
<keyword evidence="7 9" id="KW-0067">ATP-binding</keyword>
<evidence type="ECO:0000256" key="9">
    <source>
        <dbReference type="HAMAP-Rule" id="MF_00365"/>
    </source>
</evidence>
<dbReference type="GO" id="GO:0006302">
    <property type="term" value="P:double-strand break repair"/>
    <property type="evidence" value="ECO:0007669"/>
    <property type="project" value="TreeGrafter"/>
</dbReference>
<sequence length="361" mass="40338">MLIERLLITNFRNLSALELKPCEGFNLITGPNGSGKTSVLEAVSYLAQARSFRGSSYQYLIKSGTPQFSLYASVRPDTEPQIPVDIGISRGRLNSSYVIKVNGAVISRLSDLASYTCVQVIHPQGIELITGGPEERRHFMDWGVFYTVPHFSRLYSDYMRALKQRNGLIRLDAPDSEFAVWDAQLAKLSLEITQLRRKYVADLKAVLEPIVADFLPQFTFDFNLSAGFDEGADLSAQMAQNLEKERVLGYTSIGCHRADLKVKSNSISAGATLSRGQLKLLVCAMRMSQSLLLKQQTERSCIFLIDDLNAELDKRSQHLLLTHLARCRNQVFITNITPELQLPADSNKICIELEDGRIVSS</sequence>
<dbReference type="InterPro" id="IPR018078">
    <property type="entry name" value="DNA-binding_RecF_CS"/>
</dbReference>
<dbReference type="InterPro" id="IPR001238">
    <property type="entry name" value="DNA-binding_RecF"/>
</dbReference>
<name>A0A9D9GTY2_9GAMM</name>
<keyword evidence="9" id="KW-0234">DNA repair</keyword>
<evidence type="ECO:0000256" key="4">
    <source>
        <dbReference type="ARBA" id="ARBA00022490"/>
    </source>
</evidence>
<dbReference type="GO" id="GO:0009432">
    <property type="term" value="P:SOS response"/>
    <property type="evidence" value="ECO:0007669"/>
    <property type="project" value="UniProtKB-UniRule"/>
</dbReference>
<keyword evidence="9" id="KW-0742">SOS response</keyword>
<dbReference type="Gene3D" id="3.40.50.300">
    <property type="entry name" value="P-loop containing nucleotide triphosphate hydrolases"/>
    <property type="match status" value="1"/>
</dbReference>
<feature type="domain" description="RecF/RecN/SMC N-terminal" evidence="10">
    <location>
        <begin position="3"/>
        <end position="346"/>
    </location>
</feature>
<dbReference type="HAMAP" id="MF_00365">
    <property type="entry name" value="RecF"/>
    <property type="match status" value="1"/>
</dbReference>
<dbReference type="GO" id="GO:0005737">
    <property type="term" value="C:cytoplasm"/>
    <property type="evidence" value="ECO:0007669"/>
    <property type="project" value="UniProtKB-SubCell"/>
</dbReference>
<accession>A0A9D9GTY2</accession>
<comment type="similarity">
    <text evidence="2 9">Belongs to the RecF family.</text>
</comment>
<dbReference type="GO" id="GO:0005524">
    <property type="term" value="F:ATP binding"/>
    <property type="evidence" value="ECO:0007669"/>
    <property type="project" value="UniProtKB-UniRule"/>
</dbReference>
<dbReference type="GO" id="GO:0003697">
    <property type="term" value="F:single-stranded DNA binding"/>
    <property type="evidence" value="ECO:0007669"/>
    <property type="project" value="UniProtKB-UniRule"/>
</dbReference>
<keyword evidence="5 9" id="KW-0235">DNA replication</keyword>
<dbReference type="AlphaFoldDB" id="A0A9D9GTY2"/>
<comment type="subcellular location">
    <subcellularLocation>
        <location evidence="1 9">Cytoplasm</location>
    </subcellularLocation>
</comment>
<keyword evidence="6 9" id="KW-0547">Nucleotide-binding</keyword>
<dbReference type="InterPro" id="IPR042174">
    <property type="entry name" value="RecF_2"/>
</dbReference>
<proteinExistence type="inferred from homology"/>
<gene>
    <name evidence="9 11" type="primary">recF</name>
    <name evidence="11" type="ORF">IAB19_08675</name>
</gene>
<dbReference type="EMBL" id="JADINH010000174">
    <property type="protein sequence ID" value="MBO8416439.1"/>
    <property type="molecule type" value="Genomic_DNA"/>
</dbReference>
<dbReference type="NCBIfam" id="TIGR00611">
    <property type="entry name" value="recf"/>
    <property type="match status" value="1"/>
</dbReference>
<evidence type="ECO:0000313" key="11">
    <source>
        <dbReference type="EMBL" id="MBO8416439.1"/>
    </source>
</evidence>
<protein>
    <recommendedName>
        <fullName evidence="3 9">DNA replication and repair protein RecF</fullName>
    </recommendedName>
</protein>
<evidence type="ECO:0000256" key="1">
    <source>
        <dbReference type="ARBA" id="ARBA00004496"/>
    </source>
</evidence>
<keyword evidence="4 9" id="KW-0963">Cytoplasm</keyword>
<evidence type="ECO:0000256" key="5">
    <source>
        <dbReference type="ARBA" id="ARBA00022705"/>
    </source>
</evidence>